<proteinExistence type="predicted"/>
<sequence length="76" mass="8639">MRSKLRTSAEQSANGVKVEGVKPTYEYEQIVPIDYSLKYPTPDSDHPELNAMQDPINYTSFTGLLRVENMVLSSMR</sequence>
<keyword evidence="1" id="KW-1185">Reference proteome</keyword>
<evidence type="ECO:0000313" key="2">
    <source>
        <dbReference type="WBParaSite" id="PEQ_0000125501-mRNA-1"/>
    </source>
</evidence>
<organism evidence="1 2">
    <name type="scientific">Parascaris equorum</name>
    <name type="common">Equine roundworm</name>
    <dbReference type="NCBI Taxonomy" id="6256"/>
    <lineage>
        <taxon>Eukaryota</taxon>
        <taxon>Metazoa</taxon>
        <taxon>Ecdysozoa</taxon>
        <taxon>Nematoda</taxon>
        <taxon>Chromadorea</taxon>
        <taxon>Rhabditida</taxon>
        <taxon>Spirurina</taxon>
        <taxon>Ascaridomorpha</taxon>
        <taxon>Ascaridoidea</taxon>
        <taxon>Ascarididae</taxon>
        <taxon>Parascaris</taxon>
    </lineage>
</organism>
<evidence type="ECO:0000313" key="1">
    <source>
        <dbReference type="Proteomes" id="UP000887564"/>
    </source>
</evidence>
<protein>
    <submittedName>
        <fullName evidence="2">Uncharacterized protein</fullName>
    </submittedName>
</protein>
<dbReference type="WBParaSite" id="PEQ_0000125501-mRNA-1">
    <property type="protein sequence ID" value="PEQ_0000125501-mRNA-1"/>
    <property type="gene ID" value="PEQ_0000125501"/>
</dbReference>
<name>A0A914R978_PAREQ</name>
<dbReference type="AlphaFoldDB" id="A0A914R978"/>
<accession>A0A914R978</accession>
<reference evidence="2" key="1">
    <citation type="submission" date="2022-11" db="UniProtKB">
        <authorList>
            <consortium name="WormBaseParasite"/>
        </authorList>
    </citation>
    <scope>IDENTIFICATION</scope>
</reference>
<dbReference type="Proteomes" id="UP000887564">
    <property type="component" value="Unplaced"/>
</dbReference>